<proteinExistence type="predicted"/>
<name>A0A1M6T6R7_PSETH</name>
<accession>A0A1M6T6R7</accession>
<gene>
    <name evidence="1" type="ORF">SAMN05443637_107186</name>
</gene>
<evidence type="ECO:0000313" key="2">
    <source>
        <dbReference type="Proteomes" id="UP000184363"/>
    </source>
</evidence>
<dbReference type="Proteomes" id="UP000184363">
    <property type="component" value="Unassembled WGS sequence"/>
</dbReference>
<keyword evidence="2" id="KW-1185">Reference proteome</keyword>
<evidence type="ECO:0000313" key="1">
    <source>
        <dbReference type="EMBL" id="SHK52586.1"/>
    </source>
</evidence>
<dbReference type="RefSeq" id="WP_073457027.1">
    <property type="nucleotide sequence ID" value="NZ_CALGVN010000045.1"/>
</dbReference>
<sequence>MRRLLSAFAAVGGDGRAGAEAPVATTELVGSSAEGVITKNPYGLQASGLPGTAGLRAVVGASTISGVPA</sequence>
<reference evidence="1 2" key="1">
    <citation type="submission" date="2016-11" db="EMBL/GenBank/DDBJ databases">
        <authorList>
            <person name="Jaros S."/>
            <person name="Januszkiewicz K."/>
            <person name="Wedrychowicz H."/>
        </authorList>
    </citation>
    <scope>NUCLEOTIDE SEQUENCE [LARGE SCALE GENOMIC DNA]</scope>
    <source>
        <strain evidence="1 2">DSM 43832</strain>
    </source>
</reference>
<dbReference type="STRING" id="1848.SAMN05443637_107186"/>
<protein>
    <submittedName>
        <fullName evidence="1">Uncharacterized protein</fullName>
    </submittedName>
</protein>
<organism evidence="1 2">
    <name type="scientific">Pseudonocardia thermophila</name>
    <dbReference type="NCBI Taxonomy" id="1848"/>
    <lineage>
        <taxon>Bacteria</taxon>
        <taxon>Bacillati</taxon>
        <taxon>Actinomycetota</taxon>
        <taxon>Actinomycetes</taxon>
        <taxon>Pseudonocardiales</taxon>
        <taxon>Pseudonocardiaceae</taxon>
        <taxon>Pseudonocardia</taxon>
    </lineage>
</organism>
<dbReference type="AlphaFoldDB" id="A0A1M6T6R7"/>
<dbReference type="EMBL" id="FRAP01000007">
    <property type="protein sequence ID" value="SHK52586.1"/>
    <property type="molecule type" value="Genomic_DNA"/>
</dbReference>